<gene>
    <name evidence="31" type="ORF">MHYMCMPASI_00043</name>
</gene>
<keyword evidence="20" id="KW-0560">Oxidoreductase</keyword>
<evidence type="ECO:0000256" key="23">
    <source>
        <dbReference type="ARBA" id="ARBA00023136"/>
    </source>
</evidence>
<dbReference type="InterPro" id="IPR008168">
    <property type="entry name" value="Cyt_C_IC"/>
</dbReference>
<evidence type="ECO:0000256" key="1">
    <source>
        <dbReference type="ARBA" id="ARBA00001926"/>
    </source>
</evidence>
<dbReference type="GO" id="GO:1902600">
    <property type="term" value="P:proton transmembrane transport"/>
    <property type="evidence" value="ECO:0007669"/>
    <property type="project" value="UniProtKB-KW"/>
</dbReference>
<dbReference type="PRINTS" id="PR00605">
    <property type="entry name" value="CYTCHROMECIC"/>
</dbReference>
<keyword evidence="15 28" id="KW-0479">Metal-binding</keyword>
<keyword evidence="14 29" id="KW-0812">Transmembrane</keyword>
<evidence type="ECO:0000259" key="30">
    <source>
        <dbReference type="PROSITE" id="PS51007"/>
    </source>
</evidence>
<dbReference type="GO" id="GO:0009055">
    <property type="term" value="F:electron transfer activity"/>
    <property type="evidence" value="ECO:0007669"/>
    <property type="project" value="InterPro"/>
</dbReference>
<comment type="cofactor">
    <cofactor evidence="1">
        <name>heme c</name>
        <dbReference type="ChEBI" id="CHEBI:61717"/>
    </cofactor>
</comment>
<evidence type="ECO:0000256" key="28">
    <source>
        <dbReference type="PROSITE-ProRule" id="PRU00433"/>
    </source>
</evidence>
<dbReference type="Gene3D" id="6.10.280.130">
    <property type="match status" value="1"/>
</dbReference>
<accession>A0A8S4BUY8</accession>
<dbReference type="PIRSF" id="PIRSF000006">
    <property type="entry name" value="Cbb3-Cox_fixP"/>
    <property type="match status" value="1"/>
</dbReference>
<evidence type="ECO:0000256" key="5">
    <source>
        <dbReference type="ARBA" id="ARBA00004533"/>
    </source>
</evidence>
<feature type="transmembrane region" description="Helical" evidence="29">
    <location>
        <begin position="28"/>
        <end position="47"/>
    </location>
</feature>
<evidence type="ECO:0000256" key="22">
    <source>
        <dbReference type="ARBA" id="ARBA00023065"/>
    </source>
</evidence>
<dbReference type="PROSITE" id="PS51007">
    <property type="entry name" value="CYTC"/>
    <property type="match status" value="2"/>
</dbReference>
<dbReference type="InterPro" id="IPR038414">
    <property type="entry name" value="CcoP_N_sf"/>
</dbReference>
<comment type="function">
    <text evidence="3">Electron carrier protein. The oxidized form of the cytochrome c heme group can accept an electron from the heme group of the cytochrome c1 subunit of cytochrome reductase. Cytochrome c then transfers this electron to the cytochrome oxidase complex, the final protein carrier in the mitochondrial electron-transport chain.</text>
</comment>
<keyword evidence="13" id="KW-0679">Respiratory chain</keyword>
<evidence type="ECO:0000256" key="20">
    <source>
        <dbReference type="ARBA" id="ARBA00023002"/>
    </source>
</evidence>
<comment type="subcellular location">
    <subcellularLocation>
        <location evidence="5">Cell inner membrane</location>
    </subcellularLocation>
    <subcellularLocation>
        <location evidence="4">Plastid</location>
        <location evidence="4">Chloroplast thylakoid lumen</location>
    </subcellularLocation>
</comment>
<dbReference type="AlphaFoldDB" id="A0A8S4BUY8"/>
<dbReference type="InterPro" id="IPR004678">
    <property type="entry name" value="Cyt_c_oxidase_cbb3_su3"/>
</dbReference>
<keyword evidence="32" id="KW-1185">Reference proteome</keyword>
<dbReference type="EMBL" id="CAJVAF010000010">
    <property type="protein sequence ID" value="CAG7588749.1"/>
    <property type="molecule type" value="Genomic_DNA"/>
</dbReference>
<evidence type="ECO:0000256" key="15">
    <source>
        <dbReference type="ARBA" id="ARBA00022723"/>
    </source>
</evidence>
<dbReference type="PANTHER" id="PTHR33751">
    <property type="entry name" value="CBB3-TYPE CYTOCHROME C OXIDASE SUBUNIT FIXP"/>
    <property type="match status" value="1"/>
</dbReference>
<keyword evidence="22" id="KW-0406">Ion transport</keyword>
<evidence type="ECO:0000256" key="11">
    <source>
        <dbReference type="ARBA" id="ARBA00022519"/>
    </source>
</evidence>
<evidence type="ECO:0000256" key="6">
    <source>
        <dbReference type="ARBA" id="ARBA00004673"/>
    </source>
</evidence>
<evidence type="ECO:0000256" key="2">
    <source>
        <dbReference type="ARBA" id="ARBA00002347"/>
    </source>
</evidence>
<comment type="caution">
    <text evidence="31">The sequence shown here is derived from an EMBL/GenBank/DDBJ whole genome shotgun (WGS) entry which is preliminary data.</text>
</comment>
<dbReference type="Pfam" id="PF14715">
    <property type="entry name" value="FixP_N"/>
    <property type="match status" value="1"/>
</dbReference>
<dbReference type="PANTHER" id="PTHR33751:SF1">
    <property type="entry name" value="CBB3-TYPE CYTOCHROME C OXIDASE SUBUNIT FIXP"/>
    <property type="match status" value="1"/>
</dbReference>
<evidence type="ECO:0000256" key="21">
    <source>
        <dbReference type="ARBA" id="ARBA00023004"/>
    </source>
</evidence>
<evidence type="ECO:0000256" key="19">
    <source>
        <dbReference type="ARBA" id="ARBA00022989"/>
    </source>
</evidence>
<keyword evidence="21 28" id="KW-0408">Iron</keyword>
<comment type="function">
    <text evidence="2">Functions as an electron carrier between membrane-bound cytochrome b6-f and photosystem I in oxygenic photosynthesis.</text>
</comment>
<keyword evidence="11" id="KW-0997">Cell inner membrane</keyword>
<comment type="pathway">
    <text evidence="6">Energy metabolism; oxidative phosphorylation.</text>
</comment>
<dbReference type="Gene3D" id="1.10.760.10">
    <property type="entry name" value="Cytochrome c-like domain"/>
    <property type="match status" value="2"/>
</dbReference>
<evidence type="ECO:0000256" key="16">
    <source>
        <dbReference type="ARBA" id="ARBA00022737"/>
    </source>
</evidence>
<evidence type="ECO:0000256" key="18">
    <source>
        <dbReference type="ARBA" id="ARBA00022982"/>
    </source>
</evidence>
<organism evidence="31 32">
    <name type="scientific">Hyalomma marginatum</name>
    <dbReference type="NCBI Taxonomy" id="34627"/>
    <lineage>
        <taxon>Eukaryota</taxon>
        <taxon>Metazoa</taxon>
        <taxon>Ecdysozoa</taxon>
        <taxon>Arthropoda</taxon>
        <taxon>Chelicerata</taxon>
        <taxon>Arachnida</taxon>
        <taxon>Acari</taxon>
        <taxon>Parasitiformes</taxon>
        <taxon>Ixodida</taxon>
        <taxon>Ixodoidea</taxon>
        <taxon>Ixodidae</taxon>
        <taxon>Hyalomminae</taxon>
        <taxon>Hyalomma</taxon>
    </lineage>
</organism>
<keyword evidence="16" id="KW-0677">Repeat</keyword>
<dbReference type="InterPro" id="IPR036909">
    <property type="entry name" value="Cyt_c-like_dom_sf"/>
</dbReference>
<evidence type="ECO:0000313" key="31">
    <source>
        <dbReference type="EMBL" id="CAG7588749.1"/>
    </source>
</evidence>
<protein>
    <recommendedName>
        <fullName evidence="24">Cytochrome c oxidase subunit III</fullName>
    </recommendedName>
    <alternativeName>
        <fullName evidence="27">Cytochrome c-553</fullName>
    </alternativeName>
    <alternativeName>
        <fullName evidence="26">Cytochrome c553</fullName>
    </alternativeName>
    <alternativeName>
        <fullName evidence="25">Soluble cytochrome f</fullName>
    </alternativeName>
</protein>
<evidence type="ECO:0000256" key="8">
    <source>
        <dbReference type="ARBA" id="ARBA00006488"/>
    </source>
</evidence>
<dbReference type="InterPro" id="IPR050597">
    <property type="entry name" value="Cytochrome_c_Oxidase_Subunit"/>
</dbReference>
<dbReference type="Proteomes" id="UP000837675">
    <property type="component" value="Unassembled WGS sequence"/>
</dbReference>
<evidence type="ECO:0000256" key="13">
    <source>
        <dbReference type="ARBA" id="ARBA00022660"/>
    </source>
</evidence>
<keyword evidence="10" id="KW-1003">Cell membrane</keyword>
<comment type="similarity">
    <text evidence="8">Belongs to the cytochrome c family.</text>
</comment>
<evidence type="ECO:0000256" key="24">
    <source>
        <dbReference type="ARBA" id="ARBA00029635"/>
    </source>
</evidence>
<keyword evidence="23 29" id="KW-0472">Membrane</keyword>
<dbReference type="InterPro" id="IPR009056">
    <property type="entry name" value="Cyt_c-like_dom"/>
</dbReference>
<keyword evidence="9" id="KW-0813">Transport</keyword>
<evidence type="ECO:0000256" key="29">
    <source>
        <dbReference type="SAM" id="Phobius"/>
    </source>
</evidence>
<dbReference type="GO" id="GO:0016491">
    <property type="term" value="F:oxidoreductase activity"/>
    <property type="evidence" value="ECO:0007669"/>
    <property type="project" value="UniProtKB-KW"/>
</dbReference>
<dbReference type="InterPro" id="IPR032858">
    <property type="entry name" value="CcoP_N"/>
</dbReference>
<sequence>MPKEVKKRPVTTGHSWDGIEEYNNPDPFWLRLFFYGALFFTLIYWILYPSWPTPHSNGLLDWSSQKELEESQNEIVAIRAEYQAEFDKASFEEILKNEKLFKFALAGGRSAFENNCAPCHGVGGGGGIGYPNLTTGAWLWGGKLEDIYTTIKYGIRSGHEETRESQMAAFGKDKILTSEQIAALTNYVISLSSKKPDEDLSAQRLFIENCASCHGMDGGGGREFGAPNLRDAVSLYGSSYESIFDVIYSGRSGIMPYWIGKLSDSTIRQLTIYVHQLGGGE</sequence>
<reference evidence="31" key="1">
    <citation type="submission" date="2021-06" db="EMBL/GenBank/DDBJ databases">
        <authorList>
            <person name="Nardi T."/>
            <person name="Nardi T."/>
        </authorList>
    </citation>
    <scope>NUCLEOTIDE SEQUENCE</scope>
</reference>
<dbReference type="Pfam" id="PF00034">
    <property type="entry name" value="Cytochrom_C"/>
    <property type="match status" value="1"/>
</dbReference>
<feature type="domain" description="Cytochrome c" evidence="30">
    <location>
        <begin position="197"/>
        <end position="278"/>
    </location>
</feature>
<feature type="domain" description="Cytochrome c" evidence="30">
    <location>
        <begin position="103"/>
        <end position="192"/>
    </location>
</feature>
<keyword evidence="12 28" id="KW-0349">Heme</keyword>
<evidence type="ECO:0000256" key="17">
    <source>
        <dbReference type="ARBA" id="ARBA00022781"/>
    </source>
</evidence>
<evidence type="ECO:0000256" key="14">
    <source>
        <dbReference type="ARBA" id="ARBA00022692"/>
    </source>
</evidence>
<evidence type="ECO:0000256" key="25">
    <source>
        <dbReference type="ARBA" id="ARBA00030448"/>
    </source>
</evidence>
<evidence type="ECO:0000256" key="10">
    <source>
        <dbReference type="ARBA" id="ARBA00022475"/>
    </source>
</evidence>
<comment type="similarity">
    <text evidence="7">Belongs to the CcoP / FixP family.</text>
</comment>
<evidence type="ECO:0000256" key="7">
    <source>
        <dbReference type="ARBA" id="ARBA00006113"/>
    </source>
</evidence>
<dbReference type="GO" id="GO:0005886">
    <property type="term" value="C:plasma membrane"/>
    <property type="evidence" value="ECO:0007669"/>
    <property type="project" value="UniProtKB-SubCell"/>
</dbReference>
<evidence type="ECO:0000256" key="9">
    <source>
        <dbReference type="ARBA" id="ARBA00022448"/>
    </source>
</evidence>
<evidence type="ECO:0000256" key="27">
    <source>
        <dbReference type="ARBA" id="ARBA00033211"/>
    </source>
</evidence>
<evidence type="ECO:0000256" key="12">
    <source>
        <dbReference type="ARBA" id="ARBA00022617"/>
    </source>
</evidence>
<evidence type="ECO:0000256" key="26">
    <source>
        <dbReference type="ARBA" id="ARBA00031247"/>
    </source>
</evidence>
<evidence type="ECO:0000256" key="4">
    <source>
        <dbReference type="ARBA" id="ARBA00004456"/>
    </source>
</evidence>
<proteinExistence type="inferred from homology"/>
<dbReference type="Pfam" id="PF13442">
    <property type="entry name" value="Cytochrome_CBB3"/>
    <property type="match status" value="1"/>
</dbReference>
<dbReference type="SUPFAM" id="SSF46626">
    <property type="entry name" value="Cytochrome c"/>
    <property type="match status" value="2"/>
</dbReference>
<keyword evidence="19 29" id="KW-1133">Transmembrane helix</keyword>
<evidence type="ECO:0000256" key="3">
    <source>
        <dbReference type="ARBA" id="ARBA00002555"/>
    </source>
</evidence>
<dbReference type="GO" id="GO:0020037">
    <property type="term" value="F:heme binding"/>
    <property type="evidence" value="ECO:0007669"/>
    <property type="project" value="InterPro"/>
</dbReference>
<dbReference type="GO" id="GO:0005506">
    <property type="term" value="F:iron ion binding"/>
    <property type="evidence" value="ECO:0007669"/>
    <property type="project" value="InterPro"/>
</dbReference>
<dbReference type="NCBIfam" id="TIGR00782">
    <property type="entry name" value="ccoP"/>
    <property type="match status" value="1"/>
</dbReference>
<evidence type="ECO:0000313" key="32">
    <source>
        <dbReference type="Proteomes" id="UP000837675"/>
    </source>
</evidence>
<keyword evidence="18" id="KW-0249">Electron transport</keyword>
<name>A0A8S4BUY8_9ACAR</name>
<keyword evidence="17" id="KW-0375">Hydrogen ion transport</keyword>